<feature type="transmembrane region" description="Helical" evidence="5">
    <location>
        <begin position="235"/>
        <end position="252"/>
    </location>
</feature>
<proteinExistence type="predicted"/>
<evidence type="ECO:0000313" key="8">
    <source>
        <dbReference type="Proteomes" id="UP000249248"/>
    </source>
</evidence>
<reference evidence="7 8" key="1">
    <citation type="submission" date="2018-06" db="EMBL/GenBank/DDBJ databases">
        <title>The draft genome sequence of Crocinitomix sp. SM1701.</title>
        <authorList>
            <person name="Zhang X."/>
        </authorList>
    </citation>
    <scope>NUCLEOTIDE SEQUENCE [LARGE SCALE GENOMIC DNA]</scope>
    <source>
        <strain evidence="7 8">SM1701</strain>
    </source>
</reference>
<sequence>MKLDKRMLNNFVLALMIYLPTCAFVPLELYLVLMAYCLQLNLSFLKHFIQEIKKGRISSKPFFILIIIAFLSFVLRLVDYPNWLSIRDVYSFSYLFPLTFIVAKTIHKRTQIFTFIFYFISIEMLVSLFQYGAGVTTFFTSLNLYREFEGYDLLYFTRVFGLSENSSGLSLKYVIGLILLGALSMPFKKKVIFEVIFLVGSVFTFGRIALIVILFYYLLKLFDAVFIQKNFKVKHFIPITVLVLVFAINPIWSKNQFTRNNIQVTHTRIDSKVSERSNAVPAETFDFTHEMGIDKIDMSGRNEIWNTFLNFSKEHLLFGNMGKKYMINSYHAHNSYIEFLTSYGLLIFVFFVGLFCVYINKQNYVFVLSIMFLAMGQYLIFWGASFYDFIFYYLVFFYKRNNEEP</sequence>
<gene>
    <name evidence="7" type="ORF">DNU06_13105</name>
</gene>
<accession>A0A2W1MZ16</accession>
<feature type="transmembrane region" description="Helical" evidence="5">
    <location>
        <begin position="165"/>
        <end position="183"/>
    </location>
</feature>
<evidence type="ECO:0000256" key="2">
    <source>
        <dbReference type="ARBA" id="ARBA00022692"/>
    </source>
</evidence>
<dbReference type="EMBL" id="QKSB01000008">
    <property type="protein sequence ID" value="PZE16480.1"/>
    <property type="molecule type" value="Genomic_DNA"/>
</dbReference>
<dbReference type="OrthoDB" id="1496315at2"/>
<protein>
    <recommendedName>
        <fullName evidence="6">O-antigen ligase-related domain-containing protein</fullName>
    </recommendedName>
</protein>
<feature type="transmembrane region" description="Helical" evidence="5">
    <location>
        <begin position="115"/>
        <end position="145"/>
    </location>
</feature>
<feature type="transmembrane region" description="Helical" evidence="5">
    <location>
        <begin position="7"/>
        <end position="27"/>
    </location>
</feature>
<feature type="transmembrane region" description="Helical" evidence="5">
    <location>
        <begin position="195"/>
        <end position="219"/>
    </location>
</feature>
<keyword evidence="8" id="KW-1185">Reference proteome</keyword>
<evidence type="ECO:0000313" key="7">
    <source>
        <dbReference type="EMBL" id="PZE16480.1"/>
    </source>
</evidence>
<evidence type="ECO:0000256" key="1">
    <source>
        <dbReference type="ARBA" id="ARBA00004141"/>
    </source>
</evidence>
<evidence type="ECO:0000256" key="3">
    <source>
        <dbReference type="ARBA" id="ARBA00022989"/>
    </source>
</evidence>
<feature type="transmembrane region" description="Helical" evidence="5">
    <location>
        <begin position="336"/>
        <end position="360"/>
    </location>
</feature>
<dbReference type="GO" id="GO:0016020">
    <property type="term" value="C:membrane"/>
    <property type="evidence" value="ECO:0007669"/>
    <property type="project" value="UniProtKB-SubCell"/>
</dbReference>
<keyword evidence="2 5" id="KW-0812">Transmembrane</keyword>
<evidence type="ECO:0000259" key="6">
    <source>
        <dbReference type="Pfam" id="PF04932"/>
    </source>
</evidence>
<organism evidence="7 8">
    <name type="scientific">Putridiphycobacter roseus</name>
    <dbReference type="NCBI Taxonomy" id="2219161"/>
    <lineage>
        <taxon>Bacteria</taxon>
        <taxon>Pseudomonadati</taxon>
        <taxon>Bacteroidota</taxon>
        <taxon>Flavobacteriia</taxon>
        <taxon>Flavobacteriales</taxon>
        <taxon>Crocinitomicaceae</taxon>
        <taxon>Putridiphycobacter</taxon>
    </lineage>
</organism>
<feature type="domain" description="O-antigen ligase-related" evidence="6">
    <location>
        <begin position="195"/>
        <end position="352"/>
    </location>
</feature>
<dbReference type="InterPro" id="IPR051533">
    <property type="entry name" value="WaaL-like"/>
</dbReference>
<comment type="subcellular location">
    <subcellularLocation>
        <location evidence="1">Membrane</location>
        <topology evidence="1">Multi-pass membrane protein</topology>
    </subcellularLocation>
</comment>
<dbReference type="Pfam" id="PF04932">
    <property type="entry name" value="Wzy_C"/>
    <property type="match status" value="1"/>
</dbReference>
<dbReference type="AlphaFoldDB" id="A0A2W1MZ16"/>
<dbReference type="PANTHER" id="PTHR37422:SF13">
    <property type="entry name" value="LIPOPOLYSACCHARIDE BIOSYNTHESIS PROTEIN PA4999-RELATED"/>
    <property type="match status" value="1"/>
</dbReference>
<feature type="transmembrane region" description="Helical" evidence="5">
    <location>
        <begin position="61"/>
        <end position="78"/>
    </location>
</feature>
<dbReference type="PANTHER" id="PTHR37422">
    <property type="entry name" value="TEICHURONIC ACID BIOSYNTHESIS PROTEIN TUAE"/>
    <property type="match status" value="1"/>
</dbReference>
<comment type="caution">
    <text evidence="7">The sequence shown here is derived from an EMBL/GenBank/DDBJ whole genome shotgun (WGS) entry which is preliminary data.</text>
</comment>
<keyword evidence="3 5" id="KW-1133">Transmembrane helix</keyword>
<dbReference type="Proteomes" id="UP000249248">
    <property type="component" value="Unassembled WGS sequence"/>
</dbReference>
<evidence type="ECO:0000256" key="4">
    <source>
        <dbReference type="ARBA" id="ARBA00023136"/>
    </source>
</evidence>
<dbReference type="InterPro" id="IPR007016">
    <property type="entry name" value="O-antigen_ligase-rel_domated"/>
</dbReference>
<name>A0A2W1MZ16_9FLAO</name>
<evidence type="ECO:0000256" key="5">
    <source>
        <dbReference type="SAM" id="Phobius"/>
    </source>
</evidence>
<keyword evidence="4 5" id="KW-0472">Membrane</keyword>
<feature type="transmembrane region" description="Helical" evidence="5">
    <location>
        <begin position="366"/>
        <end position="395"/>
    </location>
</feature>